<keyword evidence="7" id="KW-1185">Reference proteome</keyword>
<dbReference type="InterPro" id="IPR035892">
    <property type="entry name" value="C2_domain_sf"/>
</dbReference>
<keyword evidence="2" id="KW-0378">Hydrolase</keyword>
<dbReference type="Gene3D" id="2.10.10.20">
    <property type="entry name" value="Carbohydrate-binding module superfamily 5/12"/>
    <property type="match status" value="1"/>
</dbReference>
<dbReference type="InterPro" id="IPR000008">
    <property type="entry name" value="C2_dom"/>
</dbReference>
<dbReference type="GO" id="GO:0016020">
    <property type="term" value="C:membrane"/>
    <property type="evidence" value="ECO:0007669"/>
    <property type="project" value="TreeGrafter"/>
</dbReference>
<evidence type="ECO:0000313" key="6">
    <source>
        <dbReference type="EMBL" id="GJJ77261.1"/>
    </source>
</evidence>
<evidence type="ECO:0000256" key="2">
    <source>
        <dbReference type="ARBA" id="ARBA00022801"/>
    </source>
</evidence>
<dbReference type="Pfam" id="PF00168">
    <property type="entry name" value="C2"/>
    <property type="match status" value="1"/>
</dbReference>
<dbReference type="SMART" id="SM00239">
    <property type="entry name" value="C2"/>
    <property type="match status" value="1"/>
</dbReference>
<dbReference type="Gene3D" id="2.60.40.150">
    <property type="entry name" value="C2 domain"/>
    <property type="match status" value="1"/>
</dbReference>
<evidence type="ECO:0000313" key="7">
    <source>
        <dbReference type="Proteomes" id="UP000827284"/>
    </source>
</evidence>
<dbReference type="AlphaFoldDB" id="A0A9P3M074"/>
<feature type="compositionally biased region" description="Low complexity" evidence="4">
    <location>
        <begin position="253"/>
        <end position="284"/>
    </location>
</feature>
<comment type="caution">
    <text evidence="6">The sequence shown here is derived from an EMBL/GenBank/DDBJ whole genome shotgun (WGS) entry which is preliminary data.</text>
</comment>
<dbReference type="GO" id="GO:0005975">
    <property type="term" value="P:carbohydrate metabolic process"/>
    <property type="evidence" value="ECO:0007669"/>
    <property type="project" value="InterPro"/>
</dbReference>
<dbReference type="Proteomes" id="UP000827284">
    <property type="component" value="Unassembled WGS sequence"/>
</dbReference>
<feature type="compositionally biased region" description="Basic and acidic residues" evidence="4">
    <location>
        <begin position="210"/>
        <end position="251"/>
    </location>
</feature>
<dbReference type="SUPFAM" id="SSF49562">
    <property type="entry name" value="C2 domain (Calcium/lipid-binding domain, CaLB)"/>
    <property type="match status" value="1"/>
</dbReference>
<keyword evidence="3" id="KW-0106">Calcium</keyword>
<dbReference type="PANTHER" id="PTHR45911:SF4">
    <property type="entry name" value="MULTIPLE C2 AND TRANSMEMBRANE DOMAIN-CONTAINING PROTEIN"/>
    <property type="match status" value="1"/>
</dbReference>
<dbReference type="SUPFAM" id="SSF51055">
    <property type="entry name" value="Carbohydrate binding domain"/>
    <property type="match status" value="1"/>
</dbReference>
<dbReference type="InterPro" id="IPR003610">
    <property type="entry name" value="CBM5/12"/>
</dbReference>
<reference evidence="6" key="1">
    <citation type="submission" date="2021-11" db="EMBL/GenBank/DDBJ databases">
        <authorList>
            <person name="Herlambang A."/>
            <person name="Guo Y."/>
            <person name="Takashima Y."/>
            <person name="Nishizawa T."/>
        </authorList>
    </citation>
    <scope>NUCLEOTIDE SEQUENCE</scope>
    <source>
        <strain evidence="6">E1425</strain>
    </source>
</reference>
<evidence type="ECO:0000259" key="5">
    <source>
        <dbReference type="PROSITE" id="PS50004"/>
    </source>
</evidence>
<dbReference type="GO" id="GO:0005576">
    <property type="term" value="C:extracellular region"/>
    <property type="evidence" value="ECO:0007669"/>
    <property type="project" value="InterPro"/>
</dbReference>
<evidence type="ECO:0000256" key="3">
    <source>
        <dbReference type="ARBA" id="ARBA00022837"/>
    </source>
</evidence>
<proteinExistence type="predicted"/>
<evidence type="ECO:0000256" key="4">
    <source>
        <dbReference type="SAM" id="MobiDB-lite"/>
    </source>
</evidence>
<dbReference type="EMBL" id="BQFW01000013">
    <property type="protein sequence ID" value="GJJ77261.1"/>
    <property type="molecule type" value="Genomic_DNA"/>
</dbReference>
<dbReference type="GO" id="GO:0004553">
    <property type="term" value="F:hydrolase activity, hydrolyzing O-glycosyl compounds"/>
    <property type="evidence" value="ECO:0007669"/>
    <property type="project" value="InterPro"/>
</dbReference>
<feature type="region of interest" description="Disordered" evidence="4">
    <location>
        <begin position="210"/>
        <end position="321"/>
    </location>
</feature>
<dbReference type="CDD" id="cd00030">
    <property type="entry name" value="C2"/>
    <property type="match status" value="1"/>
</dbReference>
<sequence length="362" mass="40982">MLHQQPPQYQYQQQGPPTLAITAHGAQNLIDVEAFGKQDPYVQFSLDFNNVKSFQKTFVHKNAGKNPVWNQSFNIPLQGEPELYLEIMDDEITTDAPIAFAAIPINQIVHAPGGSLNGIFDVYTPDGKQQGQIHLTLTAHNVPGQNMAYGGQGGAPVRGTSHISELHQRRMKSLKNKERMADVGTAALGGILAVGAGFLANKLVNDHNREEEARKAAERNAQQERERAEAERRRLEEERANFARTQSEEQARFQQQQAAFQQQQQQYQQQQHNQYQPQYQQPHQGGYEHHDRHNRHDSDSDSSSDSDDSCKKSKKGKKWQPYGWYSAGDKVKYDGRKYICLQGHNAQGDWAPTVAHSLWRCD</sequence>
<protein>
    <recommendedName>
        <fullName evidence="5">C2 domain-containing protein</fullName>
    </recommendedName>
</protein>
<gene>
    <name evidence="6" type="ORF">EMPS_09620</name>
</gene>
<dbReference type="PROSITE" id="PS50004">
    <property type="entry name" value="C2"/>
    <property type="match status" value="1"/>
</dbReference>
<name>A0A9P3M074_9FUNG</name>
<dbReference type="InterPro" id="IPR036573">
    <property type="entry name" value="CBM_sf_5/12"/>
</dbReference>
<dbReference type="Pfam" id="PF02839">
    <property type="entry name" value="CBM_5_12"/>
    <property type="match status" value="1"/>
</dbReference>
<dbReference type="OrthoDB" id="270970at2759"/>
<dbReference type="PANTHER" id="PTHR45911">
    <property type="entry name" value="C2 DOMAIN-CONTAINING PROTEIN"/>
    <property type="match status" value="1"/>
</dbReference>
<dbReference type="GO" id="GO:0005509">
    <property type="term" value="F:calcium ion binding"/>
    <property type="evidence" value="ECO:0007669"/>
    <property type="project" value="TreeGrafter"/>
</dbReference>
<accession>A0A9P3M074</accession>
<reference evidence="6" key="2">
    <citation type="journal article" date="2022" name="Microbiol. Resour. Announc.">
        <title>Whole-Genome Sequence of Entomortierella parvispora E1425, a Mucoromycotan Fungus Associated with Burkholderiaceae-Related Endosymbiotic Bacteria.</title>
        <authorList>
            <person name="Herlambang A."/>
            <person name="Guo Y."/>
            <person name="Takashima Y."/>
            <person name="Narisawa K."/>
            <person name="Ohta H."/>
            <person name="Nishizawa T."/>
        </authorList>
    </citation>
    <scope>NUCLEOTIDE SEQUENCE</scope>
    <source>
        <strain evidence="6">E1425</strain>
    </source>
</reference>
<feature type="domain" description="C2" evidence="5">
    <location>
        <begin position="1"/>
        <end position="118"/>
    </location>
</feature>
<dbReference type="CDD" id="cd12214">
    <property type="entry name" value="ChiA1_BD"/>
    <property type="match status" value="1"/>
</dbReference>
<organism evidence="6 7">
    <name type="scientific">Entomortierella parvispora</name>
    <dbReference type="NCBI Taxonomy" id="205924"/>
    <lineage>
        <taxon>Eukaryota</taxon>
        <taxon>Fungi</taxon>
        <taxon>Fungi incertae sedis</taxon>
        <taxon>Mucoromycota</taxon>
        <taxon>Mortierellomycotina</taxon>
        <taxon>Mortierellomycetes</taxon>
        <taxon>Mortierellales</taxon>
        <taxon>Mortierellaceae</taxon>
        <taxon>Entomortierella</taxon>
    </lineage>
</organism>
<feature type="compositionally biased region" description="Basic and acidic residues" evidence="4">
    <location>
        <begin position="286"/>
        <end position="299"/>
    </location>
</feature>
<evidence type="ECO:0000256" key="1">
    <source>
        <dbReference type="ARBA" id="ARBA00022723"/>
    </source>
</evidence>
<keyword evidence="1" id="KW-0479">Metal-binding</keyword>
<dbReference type="GO" id="GO:0030246">
    <property type="term" value="F:carbohydrate binding"/>
    <property type="evidence" value="ECO:0007669"/>
    <property type="project" value="InterPro"/>
</dbReference>